<comment type="caution">
    <text evidence="6">The sequence shown here is derived from an EMBL/GenBank/DDBJ whole genome shotgun (WGS) entry which is preliminary data.</text>
</comment>
<dbReference type="Proteomes" id="UP000756921">
    <property type="component" value="Unassembled WGS sequence"/>
</dbReference>
<keyword evidence="5" id="KW-0539">Nucleus</keyword>
<keyword evidence="3" id="KW-0238">DNA-binding</keyword>
<dbReference type="GO" id="GO:0005634">
    <property type="term" value="C:nucleus"/>
    <property type="evidence" value="ECO:0007669"/>
    <property type="project" value="UniProtKB-SubCell"/>
</dbReference>
<keyword evidence="2" id="KW-0805">Transcription regulation</keyword>
<dbReference type="GO" id="GO:0000981">
    <property type="term" value="F:DNA-binding transcription factor activity, RNA polymerase II-specific"/>
    <property type="evidence" value="ECO:0007669"/>
    <property type="project" value="InterPro"/>
</dbReference>
<evidence type="ECO:0000256" key="1">
    <source>
        <dbReference type="ARBA" id="ARBA00004123"/>
    </source>
</evidence>
<dbReference type="InterPro" id="IPR051089">
    <property type="entry name" value="prtT"/>
</dbReference>
<reference evidence="6" key="1">
    <citation type="journal article" date="2020" name="Mol. Plant Microbe Interact.">
        <title>Genome Sequence of the Biocontrol Agent Coniothyrium minitans strain Conio (IMI 134523).</title>
        <authorList>
            <person name="Patel D."/>
            <person name="Shittu T.A."/>
            <person name="Baroncelli R."/>
            <person name="Muthumeenakshi S."/>
            <person name="Osborne T.H."/>
            <person name="Janganan T.K."/>
            <person name="Sreenivasaprasad S."/>
        </authorList>
    </citation>
    <scope>NUCLEOTIDE SEQUENCE</scope>
    <source>
        <strain evidence="6">Conio</strain>
    </source>
</reference>
<dbReference type="AlphaFoldDB" id="A0A9P6GPK2"/>
<dbReference type="PANTHER" id="PTHR31845">
    <property type="entry name" value="FINGER DOMAIN PROTEIN, PUTATIVE-RELATED"/>
    <property type="match status" value="1"/>
</dbReference>
<dbReference type="GO" id="GO:0000976">
    <property type="term" value="F:transcription cis-regulatory region binding"/>
    <property type="evidence" value="ECO:0007669"/>
    <property type="project" value="TreeGrafter"/>
</dbReference>
<dbReference type="EMBL" id="WJXW01000002">
    <property type="protein sequence ID" value="KAF9739214.1"/>
    <property type="molecule type" value="Genomic_DNA"/>
</dbReference>
<keyword evidence="4" id="KW-0804">Transcription</keyword>
<keyword evidence="7" id="KW-1185">Reference proteome</keyword>
<gene>
    <name evidence="6" type="ORF">PMIN01_01848</name>
</gene>
<proteinExistence type="predicted"/>
<evidence type="ECO:0000256" key="3">
    <source>
        <dbReference type="ARBA" id="ARBA00023125"/>
    </source>
</evidence>
<dbReference type="OrthoDB" id="1600564at2759"/>
<evidence type="ECO:0000256" key="5">
    <source>
        <dbReference type="ARBA" id="ARBA00023242"/>
    </source>
</evidence>
<dbReference type="Gene3D" id="4.10.240.10">
    <property type="entry name" value="Zn(2)-C6 fungal-type DNA-binding domain"/>
    <property type="match status" value="1"/>
</dbReference>
<comment type="subcellular location">
    <subcellularLocation>
        <location evidence="1">Nucleus</location>
    </subcellularLocation>
</comment>
<evidence type="ECO:0008006" key="8">
    <source>
        <dbReference type="Google" id="ProtNLM"/>
    </source>
</evidence>
<protein>
    <recommendedName>
        <fullName evidence="8">Zn(2)-C6 fungal-type domain-containing protein</fullName>
    </recommendedName>
</protein>
<evidence type="ECO:0000313" key="6">
    <source>
        <dbReference type="EMBL" id="KAF9739214.1"/>
    </source>
</evidence>
<dbReference type="InterPro" id="IPR036864">
    <property type="entry name" value="Zn2-C6_fun-type_DNA-bd_sf"/>
</dbReference>
<name>A0A9P6GPK2_9PLEO</name>
<dbReference type="GO" id="GO:0008270">
    <property type="term" value="F:zinc ion binding"/>
    <property type="evidence" value="ECO:0007669"/>
    <property type="project" value="InterPro"/>
</dbReference>
<dbReference type="PANTHER" id="PTHR31845:SF32">
    <property type="entry name" value="MISCELLANEOUS ZN(II)2CYS6 TRANSCRIPTION FACTOR (EUROFUNG)-RELATED"/>
    <property type="match status" value="1"/>
</dbReference>
<evidence type="ECO:0000256" key="2">
    <source>
        <dbReference type="ARBA" id="ARBA00023015"/>
    </source>
</evidence>
<evidence type="ECO:0000313" key="7">
    <source>
        <dbReference type="Proteomes" id="UP000756921"/>
    </source>
</evidence>
<accession>A0A9P6GPK2</accession>
<sequence length="558" mass="61998">MNRPTSKSSAAYGHACSNCVKAKCKCIPRQGGGCGRCHRLSKDCQSATFVRKTGSQKTARKSQLEDKLDSLVTLLQAQQAPAPSLTPSPSVSTTQAELNAICSQTPHLLPISQGPMPFPSERPPKEILSQFRTRYLEQFPFIHVLDTTQTVDNFVRGRPNMYRAIQVICEKSRARQSEYGCRVREELILRVVTGGERSIDLLLCLLICLTWQVYFTPSRRGGMGMFLNVAKHVISDLGFNRPTDLVMACPKPPVLVGQLPDQHESHNDEERRALIASFALSAMAALSVKAEPMRWSSRIARACDNLSQNLDNKDDIVLVAMARISRVSVDAYNTLQQIQDGPPSAACALHQVKALRIMLDVVKGGLSQTQLRNQMVLLYLYGTEVQIYEPALFGIAPTASNATLDYQRIEYLTACLQACKASLDNYLDIPSITMNMVQVLAFSNTCQVLYSLSVLEYPGWDRYTARATADVLWYFDRVCVKFEEAREQLAEENGGQENVFSLAGGYEGLKSLSVRWRENLESATGLGMDSTGELVGVGDAWMTNADMWFTNVWGETQF</sequence>
<evidence type="ECO:0000256" key="4">
    <source>
        <dbReference type="ARBA" id="ARBA00023163"/>
    </source>
</evidence>
<organism evidence="6 7">
    <name type="scientific">Paraphaeosphaeria minitans</name>
    <dbReference type="NCBI Taxonomy" id="565426"/>
    <lineage>
        <taxon>Eukaryota</taxon>
        <taxon>Fungi</taxon>
        <taxon>Dikarya</taxon>
        <taxon>Ascomycota</taxon>
        <taxon>Pezizomycotina</taxon>
        <taxon>Dothideomycetes</taxon>
        <taxon>Pleosporomycetidae</taxon>
        <taxon>Pleosporales</taxon>
        <taxon>Massarineae</taxon>
        <taxon>Didymosphaeriaceae</taxon>
        <taxon>Paraphaeosphaeria</taxon>
    </lineage>
</organism>